<protein>
    <submittedName>
        <fullName evidence="1">Uncharacterized protein</fullName>
    </submittedName>
</protein>
<comment type="caution">
    <text evidence="1">The sequence shown here is derived from an EMBL/GenBank/DDBJ whole genome shotgun (WGS) entry which is preliminary data.</text>
</comment>
<dbReference type="EMBL" id="JABFAA010348622">
    <property type="protein sequence ID" value="MBA0702067.1"/>
    <property type="molecule type" value="Genomic_DNA"/>
</dbReference>
<evidence type="ECO:0000313" key="2">
    <source>
        <dbReference type="Proteomes" id="UP000593577"/>
    </source>
</evidence>
<name>A0A7J8YR97_GOSAI</name>
<organism evidence="1 2">
    <name type="scientific">Gossypium aridum</name>
    <name type="common">American cotton</name>
    <name type="synonym">Erioxylum aridum</name>
    <dbReference type="NCBI Taxonomy" id="34290"/>
    <lineage>
        <taxon>Eukaryota</taxon>
        <taxon>Viridiplantae</taxon>
        <taxon>Streptophyta</taxon>
        <taxon>Embryophyta</taxon>
        <taxon>Tracheophyta</taxon>
        <taxon>Spermatophyta</taxon>
        <taxon>Magnoliopsida</taxon>
        <taxon>eudicotyledons</taxon>
        <taxon>Gunneridae</taxon>
        <taxon>Pentapetalae</taxon>
        <taxon>rosids</taxon>
        <taxon>malvids</taxon>
        <taxon>Malvales</taxon>
        <taxon>Malvaceae</taxon>
        <taxon>Malvoideae</taxon>
        <taxon>Gossypium</taxon>
    </lineage>
</organism>
<accession>A0A7J8YR97</accession>
<sequence>MADAIIILQVHSVHREAHRHGCRVTLSICNQKATIFFIRDNMVHALDDCFTQYYSILLFIPEQITTTSGNMSSFVYPWKTATNIHVSKTDRRCNRLYAFNLVAACKHAGVPLISGRLTAHIVSDA</sequence>
<keyword evidence="2" id="KW-1185">Reference proteome</keyword>
<evidence type="ECO:0000313" key="1">
    <source>
        <dbReference type="EMBL" id="MBA0702067.1"/>
    </source>
</evidence>
<dbReference type="AlphaFoldDB" id="A0A7J8YR97"/>
<reference evidence="1 2" key="1">
    <citation type="journal article" date="2019" name="Genome Biol. Evol.">
        <title>Insights into the evolution of the New World diploid cottons (Gossypium, subgenus Houzingenia) based on genome sequencing.</title>
        <authorList>
            <person name="Grover C.E."/>
            <person name="Arick M.A. 2nd"/>
            <person name="Thrash A."/>
            <person name="Conover J.L."/>
            <person name="Sanders W.S."/>
            <person name="Peterson D.G."/>
            <person name="Frelichowski J.E."/>
            <person name="Scheffler J.A."/>
            <person name="Scheffler B.E."/>
            <person name="Wendel J.F."/>
        </authorList>
    </citation>
    <scope>NUCLEOTIDE SEQUENCE [LARGE SCALE GENOMIC DNA]</scope>
    <source>
        <strain evidence="1">185</strain>
        <tissue evidence="1">Leaf</tissue>
    </source>
</reference>
<dbReference type="Proteomes" id="UP000593577">
    <property type="component" value="Unassembled WGS sequence"/>
</dbReference>
<gene>
    <name evidence="1" type="ORF">Goari_020521</name>
</gene>
<proteinExistence type="predicted"/>